<dbReference type="RefSeq" id="WP_229157714.1">
    <property type="nucleotide sequence ID" value="NZ_JAJEWP010000001.1"/>
</dbReference>
<feature type="domain" description="Thymidylate kinase-like" evidence="12">
    <location>
        <begin position="8"/>
        <end position="196"/>
    </location>
</feature>
<dbReference type="PANTHER" id="PTHR10344">
    <property type="entry name" value="THYMIDYLATE KINASE"/>
    <property type="match status" value="1"/>
</dbReference>
<evidence type="ECO:0000256" key="6">
    <source>
        <dbReference type="ARBA" id="ARBA00022741"/>
    </source>
</evidence>
<dbReference type="InterPro" id="IPR039430">
    <property type="entry name" value="Thymidylate_kin-like_dom"/>
</dbReference>
<evidence type="ECO:0000256" key="5">
    <source>
        <dbReference type="ARBA" id="ARBA00022727"/>
    </source>
</evidence>
<organism evidence="13 14">
    <name type="scientific">Fluctibacter halophilus</name>
    <dbReference type="NCBI Taxonomy" id="226011"/>
    <lineage>
        <taxon>Bacteria</taxon>
        <taxon>Pseudomonadati</taxon>
        <taxon>Pseudomonadota</taxon>
        <taxon>Gammaproteobacteria</taxon>
        <taxon>Alteromonadales</taxon>
        <taxon>Alteromonadaceae</taxon>
        <taxon>Fluctibacter</taxon>
    </lineage>
</organism>
<dbReference type="PROSITE" id="PS01331">
    <property type="entry name" value="THYMIDYLATE_KINASE"/>
    <property type="match status" value="1"/>
</dbReference>
<keyword evidence="4 11" id="KW-0808">Transferase</keyword>
<evidence type="ECO:0000256" key="1">
    <source>
        <dbReference type="ARBA" id="ARBA00009776"/>
    </source>
</evidence>
<comment type="similarity">
    <text evidence="1 11">Belongs to the thymidylate kinase family.</text>
</comment>
<dbReference type="Pfam" id="PF02223">
    <property type="entry name" value="Thymidylate_kin"/>
    <property type="match status" value="1"/>
</dbReference>
<dbReference type="InterPro" id="IPR018095">
    <property type="entry name" value="Thymidylate_kin_CS"/>
</dbReference>
<reference evidence="13 14" key="1">
    <citation type="submission" date="2021-10" db="EMBL/GenBank/DDBJ databases">
        <title>Draft genome of Aestuariibacter halophilus JC2043.</title>
        <authorList>
            <person name="Emsley S.A."/>
            <person name="Pfannmuller K.M."/>
            <person name="Ushijima B."/>
            <person name="Saw J.H."/>
            <person name="Videau P."/>
        </authorList>
    </citation>
    <scope>NUCLEOTIDE SEQUENCE [LARGE SCALE GENOMIC DNA]</scope>
    <source>
        <strain evidence="13 14">JC2043</strain>
    </source>
</reference>
<dbReference type="EMBL" id="JAJEWP010000001">
    <property type="protein sequence ID" value="MCC2615637.1"/>
    <property type="molecule type" value="Genomic_DNA"/>
</dbReference>
<gene>
    <name evidence="11 13" type="primary">tmk</name>
    <name evidence="13" type="ORF">LJ739_05220</name>
</gene>
<comment type="caution">
    <text evidence="13">The sequence shown here is derived from an EMBL/GenBank/DDBJ whole genome shotgun (WGS) entry which is preliminary data.</text>
</comment>
<evidence type="ECO:0000256" key="3">
    <source>
        <dbReference type="ARBA" id="ARBA00017144"/>
    </source>
</evidence>
<dbReference type="SUPFAM" id="SSF52540">
    <property type="entry name" value="P-loop containing nucleoside triphosphate hydrolases"/>
    <property type="match status" value="1"/>
</dbReference>
<accession>A0ABS8G4X7</accession>
<comment type="function">
    <text evidence="11">Phosphorylation of dTMP to form dTDP in both de novo and salvage pathways of dTTP synthesis.</text>
</comment>
<evidence type="ECO:0000313" key="13">
    <source>
        <dbReference type="EMBL" id="MCC2615637.1"/>
    </source>
</evidence>
<dbReference type="HAMAP" id="MF_00165">
    <property type="entry name" value="Thymidylate_kinase"/>
    <property type="match status" value="1"/>
</dbReference>
<evidence type="ECO:0000313" key="14">
    <source>
        <dbReference type="Proteomes" id="UP001520878"/>
    </source>
</evidence>
<evidence type="ECO:0000256" key="11">
    <source>
        <dbReference type="HAMAP-Rule" id="MF_00165"/>
    </source>
</evidence>
<keyword evidence="14" id="KW-1185">Reference proteome</keyword>
<evidence type="ECO:0000256" key="10">
    <source>
        <dbReference type="ARBA" id="ARBA00048743"/>
    </source>
</evidence>
<dbReference type="CDD" id="cd01672">
    <property type="entry name" value="TMPK"/>
    <property type="match status" value="1"/>
</dbReference>
<dbReference type="EC" id="2.7.4.9" evidence="2 11"/>
<keyword evidence="5 11" id="KW-0545">Nucleotide biosynthesis</keyword>
<dbReference type="InterPro" id="IPR027417">
    <property type="entry name" value="P-loop_NTPase"/>
</dbReference>
<dbReference type="Gene3D" id="3.40.50.300">
    <property type="entry name" value="P-loop containing nucleotide triphosphate hydrolases"/>
    <property type="match status" value="1"/>
</dbReference>
<proteinExistence type="inferred from homology"/>
<keyword evidence="6 11" id="KW-0547">Nucleotide-binding</keyword>
<sequence length="211" mass="23307">MKGKFIVIEGLEGAGKSSAIACIKALISARGIDVVTTREPGGTPMAEAIRECVKHPWQEDVAVETELMLMYAARAQLLNNVVWPALARGSWVIGDRHDWSSLAYQGGGREIPDAIIEPLRTITLKGFCADLTLYLDVDPAKGLQRAATRGALDRIELEKLSFFERTRARYLALAEADPNAVVIDSMQPMERVHRDVEQHINSFMDNHVPLA</sequence>
<protein>
    <recommendedName>
        <fullName evidence="3 11">Thymidylate kinase</fullName>
        <ecNumber evidence="2 11">2.7.4.9</ecNumber>
    </recommendedName>
    <alternativeName>
        <fullName evidence="9 11">dTMP kinase</fullName>
    </alternativeName>
</protein>
<dbReference type="NCBIfam" id="TIGR00041">
    <property type="entry name" value="DTMP_kinase"/>
    <property type="match status" value="1"/>
</dbReference>
<name>A0ABS8G4X7_9ALTE</name>
<evidence type="ECO:0000256" key="2">
    <source>
        <dbReference type="ARBA" id="ARBA00012980"/>
    </source>
</evidence>
<comment type="catalytic activity">
    <reaction evidence="10 11">
        <text>dTMP + ATP = dTDP + ADP</text>
        <dbReference type="Rhea" id="RHEA:13517"/>
        <dbReference type="ChEBI" id="CHEBI:30616"/>
        <dbReference type="ChEBI" id="CHEBI:58369"/>
        <dbReference type="ChEBI" id="CHEBI:63528"/>
        <dbReference type="ChEBI" id="CHEBI:456216"/>
        <dbReference type="EC" id="2.7.4.9"/>
    </reaction>
</comment>
<dbReference type="Proteomes" id="UP001520878">
    <property type="component" value="Unassembled WGS sequence"/>
</dbReference>
<evidence type="ECO:0000256" key="9">
    <source>
        <dbReference type="ARBA" id="ARBA00029962"/>
    </source>
</evidence>
<evidence type="ECO:0000259" key="12">
    <source>
        <dbReference type="Pfam" id="PF02223"/>
    </source>
</evidence>
<evidence type="ECO:0000256" key="4">
    <source>
        <dbReference type="ARBA" id="ARBA00022679"/>
    </source>
</evidence>
<feature type="binding site" evidence="11">
    <location>
        <begin position="10"/>
        <end position="17"/>
    </location>
    <ligand>
        <name>ATP</name>
        <dbReference type="ChEBI" id="CHEBI:30616"/>
    </ligand>
</feature>
<dbReference type="PANTHER" id="PTHR10344:SF4">
    <property type="entry name" value="UMP-CMP KINASE 2, MITOCHONDRIAL"/>
    <property type="match status" value="1"/>
</dbReference>
<keyword evidence="8 11" id="KW-0067">ATP-binding</keyword>
<keyword evidence="7 11" id="KW-0418">Kinase</keyword>
<evidence type="ECO:0000256" key="7">
    <source>
        <dbReference type="ARBA" id="ARBA00022777"/>
    </source>
</evidence>
<dbReference type="GO" id="GO:0004798">
    <property type="term" value="F:dTMP kinase activity"/>
    <property type="evidence" value="ECO:0007669"/>
    <property type="project" value="UniProtKB-EC"/>
</dbReference>
<dbReference type="InterPro" id="IPR018094">
    <property type="entry name" value="Thymidylate_kinase"/>
</dbReference>
<evidence type="ECO:0000256" key="8">
    <source>
        <dbReference type="ARBA" id="ARBA00022840"/>
    </source>
</evidence>